<dbReference type="InterPro" id="IPR025610">
    <property type="entry name" value="MYC/MYB_N"/>
</dbReference>
<dbReference type="GO" id="GO:0043565">
    <property type="term" value="F:sequence-specific DNA binding"/>
    <property type="evidence" value="ECO:0007669"/>
    <property type="project" value="TreeGrafter"/>
</dbReference>
<dbReference type="PANTHER" id="PTHR31945">
    <property type="entry name" value="TRANSCRIPTION FACTOR SCREAM2-RELATED"/>
    <property type="match status" value="1"/>
</dbReference>
<dbReference type="InterPro" id="IPR051358">
    <property type="entry name" value="TF_AMS/ICE1/BHLH6-like"/>
</dbReference>
<name>A0A2G5DAL7_AQUCA</name>
<gene>
    <name evidence="7" type="ORF">AQUCO_02500344v1</name>
</gene>
<evidence type="ECO:0000313" key="7">
    <source>
        <dbReference type="EMBL" id="PIA40568.1"/>
    </source>
</evidence>
<dbReference type="Pfam" id="PF00010">
    <property type="entry name" value="HLH"/>
    <property type="match status" value="1"/>
</dbReference>
<evidence type="ECO:0000256" key="4">
    <source>
        <dbReference type="ARBA" id="ARBA00023242"/>
    </source>
</evidence>
<comment type="subcellular location">
    <subcellularLocation>
        <location evidence="1">Nucleus</location>
    </subcellularLocation>
</comment>
<dbReference type="EMBL" id="KZ305042">
    <property type="protein sequence ID" value="PIA40567.1"/>
    <property type="molecule type" value="Genomic_DNA"/>
</dbReference>
<reference evidence="7 8" key="1">
    <citation type="submission" date="2017-09" db="EMBL/GenBank/DDBJ databases">
        <title>WGS assembly of Aquilegia coerulea Goldsmith.</title>
        <authorList>
            <person name="Hodges S."/>
            <person name="Kramer E."/>
            <person name="Nordborg M."/>
            <person name="Tomkins J."/>
            <person name="Borevitz J."/>
            <person name="Derieg N."/>
            <person name="Yan J."/>
            <person name="Mihaltcheva S."/>
            <person name="Hayes R.D."/>
            <person name="Rokhsar D."/>
        </authorList>
    </citation>
    <scope>NUCLEOTIDE SEQUENCE [LARGE SCALE GENOMIC DNA]</scope>
    <source>
        <strain evidence="8">cv. Goldsmith</strain>
    </source>
</reference>
<dbReference type="GO" id="GO:0046983">
    <property type="term" value="F:protein dimerization activity"/>
    <property type="evidence" value="ECO:0007669"/>
    <property type="project" value="InterPro"/>
</dbReference>
<dbReference type="AlphaFoldDB" id="A0A2G5DAL7"/>
<keyword evidence="3" id="KW-0804">Transcription</keyword>
<dbReference type="InterPro" id="IPR036638">
    <property type="entry name" value="HLH_DNA-bd_sf"/>
</dbReference>
<evidence type="ECO:0000313" key="8">
    <source>
        <dbReference type="Proteomes" id="UP000230069"/>
    </source>
</evidence>
<dbReference type="GO" id="GO:0005634">
    <property type="term" value="C:nucleus"/>
    <property type="evidence" value="ECO:0007669"/>
    <property type="project" value="UniProtKB-SubCell"/>
</dbReference>
<sequence length="479" mass="53964">MGALERVLEKLRPLVRKNGWDYCVIWKLGDYSIRFIEMVGCCCGGAKETQVRLEGKLVQLCKDMVLPHSKTTKACDALAELPTSIPISSGIHVEALISGRPRWINSDEIAGTRLLIPFIGGLIEFFAAKQVPKDQNMIKLIMVECNISLEKEGIIAFMGDNLKEQKLEGSIYNARLTEEGNQFFQSTMSDHSWLEGSSTSSVCLVEPLPVDSSPGFRREQVAGLDRSPGLAHPELLVESLIPTQPEYNHKIRPKKNIVKEKDLNDLRRREGESRKSRNLFTERNRRKKLKTKILTLRSLVPDITRMDIQATLGDAKSYIEKLQTEVKALQDELKDLEDEANKNAELKDQTVADKGKTEDYVTSHFSASDISTDQSKYNQDSLPAYDLAQQMEEKVEVSECGENTFALKLIFERRRGWFLMLMEAMQALGLNITEANAISVKGRVMNIFKAEAKSDGVQTEQLKDSLLKLLHNGLLMDKA</sequence>
<dbReference type="GO" id="GO:0003700">
    <property type="term" value="F:DNA-binding transcription factor activity"/>
    <property type="evidence" value="ECO:0007669"/>
    <property type="project" value="TreeGrafter"/>
</dbReference>
<dbReference type="PANTHER" id="PTHR31945:SF63">
    <property type="entry name" value="TRANSCRIPTION FACTOR BHLH90"/>
    <property type="match status" value="1"/>
</dbReference>
<dbReference type="InterPro" id="IPR011598">
    <property type="entry name" value="bHLH_dom"/>
</dbReference>
<keyword evidence="4" id="KW-0539">Nucleus</keyword>
<proteinExistence type="predicted"/>
<dbReference type="InterPro" id="IPR054502">
    <property type="entry name" value="bHLH-TF_ACT-like_plant"/>
</dbReference>
<dbReference type="Pfam" id="PF14215">
    <property type="entry name" value="bHLH-MYC_N"/>
    <property type="match status" value="1"/>
</dbReference>
<dbReference type="PROSITE" id="PS50888">
    <property type="entry name" value="BHLH"/>
    <property type="match status" value="1"/>
</dbReference>
<organism evidence="7 8">
    <name type="scientific">Aquilegia coerulea</name>
    <name type="common">Rocky mountain columbine</name>
    <dbReference type="NCBI Taxonomy" id="218851"/>
    <lineage>
        <taxon>Eukaryota</taxon>
        <taxon>Viridiplantae</taxon>
        <taxon>Streptophyta</taxon>
        <taxon>Embryophyta</taxon>
        <taxon>Tracheophyta</taxon>
        <taxon>Spermatophyta</taxon>
        <taxon>Magnoliopsida</taxon>
        <taxon>Ranunculales</taxon>
        <taxon>Ranunculaceae</taxon>
        <taxon>Thalictroideae</taxon>
        <taxon>Aquilegia</taxon>
    </lineage>
</organism>
<evidence type="ECO:0000256" key="1">
    <source>
        <dbReference type="ARBA" id="ARBA00004123"/>
    </source>
</evidence>
<protein>
    <recommendedName>
        <fullName evidence="6">BHLH domain-containing protein</fullName>
    </recommendedName>
</protein>
<dbReference type="SUPFAM" id="SSF47459">
    <property type="entry name" value="HLH, helix-loop-helix DNA-binding domain"/>
    <property type="match status" value="1"/>
</dbReference>
<accession>A0A2G5DAL7</accession>
<keyword evidence="2" id="KW-0805">Transcription regulation</keyword>
<dbReference type="Pfam" id="PF22754">
    <property type="entry name" value="bHLH-TF_ACT-like_plant"/>
    <property type="match status" value="1"/>
</dbReference>
<evidence type="ECO:0000256" key="5">
    <source>
        <dbReference type="SAM" id="Coils"/>
    </source>
</evidence>
<dbReference type="OrthoDB" id="1890947at2759"/>
<keyword evidence="8" id="KW-1185">Reference proteome</keyword>
<dbReference type="Proteomes" id="UP000230069">
    <property type="component" value="Unassembled WGS sequence"/>
</dbReference>
<feature type="domain" description="BHLH" evidence="6">
    <location>
        <begin position="273"/>
        <end position="322"/>
    </location>
</feature>
<keyword evidence="5" id="KW-0175">Coiled coil</keyword>
<evidence type="ECO:0000256" key="2">
    <source>
        <dbReference type="ARBA" id="ARBA00023015"/>
    </source>
</evidence>
<dbReference type="SMART" id="SM00353">
    <property type="entry name" value="HLH"/>
    <property type="match status" value="1"/>
</dbReference>
<evidence type="ECO:0000259" key="6">
    <source>
        <dbReference type="PROSITE" id="PS50888"/>
    </source>
</evidence>
<dbReference type="EMBL" id="KZ305042">
    <property type="protein sequence ID" value="PIA40568.1"/>
    <property type="molecule type" value="Genomic_DNA"/>
</dbReference>
<dbReference type="STRING" id="218851.A0A2G5DAL7"/>
<feature type="coiled-coil region" evidence="5">
    <location>
        <begin position="312"/>
        <end position="349"/>
    </location>
</feature>
<dbReference type="Gene3D" id="4.10.280.10">
    <property type="entry name" value="Helix-loop-helix DNA-binding domain"/>
    <property type="match status" value="1"/>
</dbReference>
<evidence type="ECO:0000256" key="3">
    <source>
        <dbReference type="ARBA" id="ARBA00023163"/>
    </source>
</evidence>